<keyword evidence="7 8" id="KW-0342">GTP-binding</keyword>
<dbReference type="HAMAP" id="MF_00011">
    <property type="entry name" value="Adenylosucc_synth"/>
    <property type="match status" value="1"/>
</dbReference>
<dbReference type="PANTHER" id="PTHR11846">
    <property type="entry name" value="ADENYLOSUCCINATE SYNTHETASE"/>
    <property type="match status" value="1"/>
</dbReference>
<feature type="coiled-coil region" evidence="11">
    <location>
        <begin position="70"/>
        <end position="97"/>
    </location>
</feature>
<feature type="binding site" description="in other chain" evidence="8">
    <location>
        <begin position="39"/>
        <end position="42"/>
    </location>
    <ligand>
        <name>IMP</name>
        <dbReference type="ChEBI" id="CHEBI:58053"/>
        <note>ligand shared between dimeric partners</note>
    </ligand>
</feature>
<dbReference type="GO" id="GO:0005525">
    <property type="term" value="F:GTP binding"/>
    <property type="evidence" value="ECO:0007669"/>
    <property type="project" value="UniProtKB-UniRule"/>
</dbReference>
<dbReference type="InterPro" id="IPR042110">
    <property type="entry name" value="Adenylosuccinate_synth_dom2"/>
</dbReference>
<keyword evidence="11" id="KW-0175">Coiled coil</keyword>
<keyword evidence="6 8" id="KW-0460">Magnesium</keyword>
<comment type="cofactor">
    <cofactor evidence="8">
        <name>Mg(2+)</name>
        <dbReference type="ChEBI" id="CHEBI:18420"/>
    </cofactor>
    <text evidence="8">Binds 1 Mg(2+) ion per subunit.</text>
</comment>
<dbReference type="GO" id="GO:0046040">
    <property type="term" value="P:IMP metabolic process"/>
    <property type="evidence" value="ECO:0007669"/>
    <property type="project" value="TreeGrafter"/>
</dbReference>
<dbReference type="GO" id="GO:0004019">
    <property type="term" value="F:adenylosuccinate synthase activity"/>
    <property type="evidence" value="ECO:0007669"/>
    <property type="project" value="UniProtKB-UniRule"/>
</dbReference>
<sequence length="426" mass="47617">MPKKLVILGAQWGDEGKGKIVDLLSENFDVSVRYQGGSNAGHTVVINGVKYVMHLLPTGILHPHNMGVIAQGMVVDLKALKEEIEEIEAKGNKILHKLYISDRAHVVMPYHKLLDKLFEKKNGVGTTLRGIGPAYMFKFMRKGIRVADLSDQKVFEKKVEENIEFVKDVAEKVFGEKFEIDTRYIEEEVIKPYEFLKGRIIDTAKFLRKNSKSVIFEGAQGTLLDIDMGTYPFVTSSNSSALGLANGTGLSPKYFKDACIYGVAKAYLTRVGGGPFPTEIHGEEAEKLREKGGEYGATTGRPRRVGWLDLVALKHAVEVNALDGIILTKLDVLDGYPEIKVCVAYEYEGKIYEDFPASLEVLENCKPVYETLPGWSGSTKGLTDISKLPTNARRYLEFIENYLDVPIVMLSTGPQRHEYVYLRKII</sequence>
<feature type="binding site" evidence="8">
    <location>
        <begin position="411"/>
        <end position="413"/>
    </location>
    <ligand>
        <name>GTP</name>
        <dbReference type="ChEBI" id="CHEBI:37565"/>
    </ligand>
</feature>
<feature type="binding site" description="in other chain" evidence="8">
    <location>
        <begin position="14"/>
        <end position="17"/>
    </location>
    <ligand>
        <name>IMP</name>
        <dbReference type="ChEBI" id="CHEBI:58053"/>
        <note>ligand shared between dimeric partners</note>
    </ligand>
</feature>
<protein>
    <recommendedName>
        <fullName evidence="8 10">Adenylosuccinate synthetase</fullName>
        <shortName evidence="8">AMPSase</shortName>
        <shortName evidence="8">AdSS</shortName>
        <ecNumber evidence="8 10">6.3.4.4</ecNumber>
    </recommendedName>
    <alternativeName>
        <fullName evidence="8">IMP--aspartate ligase</fullName>
    </alternativeName>
</protein>
<feature type="active site" description="Proton acceptor" evidence="8">
    <location>
        <position position="14"/>
    </location>
</feature>
<dbReference type="FunFam" id="3.90.170.10:FF:000001">
    <property type="entry name" value="Adenylosuccinate synthetase"/>
    <property type="match status" value="1"/>
</dbReference>
<organism evidence="12 13">
    <name type="scientific">Aquifex aeolicus</name>
    <dbReference type="NCBI Taxonomy" id="63363"/>
    <lineage>
        <taxon>Bacteria</taxon>
        <taxon>Pseudomonadati</taxon>
        <taxon>Aquificota</taxon>
        <taxon>Aquificia</taxon>
        <taxon>Aquificales</taxon>
        <taxon>Aquificaceae</taxon>
        <taxon>Aquifex</taxon>
    </lineage>
</organism>
<dbReference type="InterPro" id="IPR042111">
    <property type="entry name" value="Adenylosuccinate_synth_dom3"/>
</dbReference>
<comment type="subcellular location">
    <subcellularLocation>
        <location evidence="8">Cytoplasm</location>
    </subcellularLocation>
</comment>
<keyword evidence="2 8" id="KW-0436">Ligase</keyword>
<feature type="binding site" evidence="8">
    <location>
        <position position="303"/>
    </location>
    <ligand>
        <name>GTP</name>
        <dbReference type="ChEBI" id="CHEBI:37565"/>
    </ligand>
</feature>
<evidence type="ECO:0000256" key="3">
    <source>
        <dbReference type="ARBA" id="ARBA00022723"/>
    </source>
</evidence>
<comment type="function">
    <text evidence="8">Plays an important role in the de novo pathway of purine nucleotide biosynthesis. Catalyzes the first committed step in the biosynthesis of AMP from IMP.</text>
</comment>
<reference evidence="12" key="1">
    <citation type="journal article" date="2020" name="ISME J.">
        <title>Gammaproteobacteria mediating utilization of methyl-, sulfur- and petroleum organic compounds in deep ocean hydrothermal plumes.</title>
        <authorList>
            <person name="Zhou Z."/>
            <person name="Liu Y."/>
            <person name="Pan J."/>
            <person name="Cron B.R."/>
            <person name="Toner B.M."/>
            <person name="Anantharaman K."/>
            <person name="Breier J.A."/>
            <person name="Dick G.J."/>
            <person name="Li M."/>
        </authorList>
    </citation>
    <scope>NUCLEOTIDE SEQUENCE</scope>
    <source>
        <strain evidence="12">SZUA-1501</strain>
    </source>
</reference>
<feature type="binding site" evidence="8">
    <location>
        <position position="41"/>
    </location>
    <ligand>
        <name>Mg(2+)</name>
        <dbReference type="ChEBI" id="CHEBI:18420"/>
    </ligand>
</feature>
<feature type="binding site" evidence="8">
    <location>
        <position position="141"/>
    </location>
    <ligand>
        <name>IMP</name>
        <dbReference type="ChEBI" id="CHEBI:58053"/>
        <note>ligand shared between dimeric partners</note>
    </ligand>
</feature>
<dbReference type="AlphaFoldDB" id="A0A9D0YQK7"/>
<comment type="pathway">
    <text evidence="8 10">Purine metabolism; AMP biosynthesis via de novo pathway; AMP from IMP: step 1/2.</text>
</comment>
<comment type="similarity">
    <text evidence="8 10">Belongs to the adenylosuccinate synthetase family.</text>
</comment>
<dbReference type="InterPro" id="IPR033128">
    <property type="entry name" value="Adenylosuccin_syn_Lys_AS"/>
</dbReference>
<evidence type="ECO:0000256" key="4">
    <source>
        <dbReference type="ARBA" id="ARBA00022741"/>
    </source>
</evidence>
<dbReference type="EC" id="6.3.4.4" evidence="8 10"/>
<dbReference type="SUPFAM" id="SSF52540">
    <property type="entry name" value="P-loop containing nucleoside triphosphate hydrolases"/>
    <property type="match status" value="1"/>
</dbReference>
<evidence type="ECO:0000256" key="7">
    <source>
        <dbReference type="ARBA" id="ARBA00023134"/>
    </source>
</evidence>
<dbReference type="GO" id="GO:0044208">
    <property type="term" value="P:'de novo' AMP biosynthetic process"/>
    <property type="evidence" value="ECO:0007669"/>
    <property type="project" value="UniProtKB-UniRule"/>
</dbReference>
<dbReference type="GO" id="GO:0000287">
    <property type="term" value="F:magnesium ion binding"/>
    <property type="evidence" value="ECO:0007669"/>
    <property type="project" value="UniProtKB-UniRule"/>
</dbReference>
<dbReference type="Gene3D" id="1.10.300.10">
    <property type="entry name" value="Adenylosuccinate Synthetase, subunit A, domain 2"/>
    <property type="match status" value="1"/>
</dbReference>
<evidence type="ECO:0000256" key="10">
    <source>
        <dbReference type="RuleBase" id="RU000520"/>
    </source>
</evidence>
<feature type="binding site" evidence="8">
    <location>
        <begin position="329"/>
        <end position="331"/>
    </location>
    <ligand>
        <name>GTP</name>
        <dbReference type="ChEBI" id="CHEBI:37565"/>
    </ligand>
</feature>
<proteinExistence type="inferred from homology"/>
<feature type="binding site" description="in other chain" evidence="8">
    <location>
        <position position="127"/>
    </location>
    <ligand>
        <name>IMP</name>
        <dbReference type="ChEBI" id="CHEBI:58053"/>
        <note>ligand shared between dimeric partners</note>
    </ligand>
</feature>
<evidence type="ECO:0000256" key="5">
    <source>
        <dbReference type="ARBA" id="ARBA00022755"/>
    </source>
</evidence>
<dbReference type="Proteomes" id="UP000606463">
    <property type="component" value="Unassembled WGS sequence"/>
</dbReference>
<dbReference type="Pfam" id="PF00709">
    <property type="entry name" value="Adenylsucc_synt"/>
    <property type="match status" value="1"/>
</dbReference>
<feature type="binding site" description="in other chain" evidence="8">
    <location>
        <position position="235"/>
    </location>
    <ligand>
        <name>IMP</name>
        <dbReference type="ChEBI" id="CHEBI:58053"/>
        <note>ligand shared between dimeric partners</note>
    </ligand>
</feature>
<feature type="active site" evidence="9">
    <location>
        <position position="138"/>
    </location>
</feature>
<dbReference type="NCBIfam" id="NF002223">
    <property type="entry name" value="PRK01117.1"/>
    <property type="match status" value="1"/>
</dbReference>
<evidence type="ECO:0000256" key="6">
    <source>
        <dbReference type="ARBA" id="ARBA00022842"/>
    </source>
</evidence>
<feature type="binding site" evidence="8">
    <location>
        <begin position="13"/>
        <end position="19"/>
    </location>
    <ligand>
        <name>GTP</name>
        <dbReference type="ChEBI" id="CHEBI:37565"/>
    </ligand>
</feature>
<feature type="active site" description="Proton donor" evidence="8">
    <location>
        <position position="42"/>
    </location>
</feature>
<feature type="binding site" evidence="8">
    <location>
        <position position="14"/>
    </location>
    <ligand>
        <name>Mg(2+)</name>
        <dbReference type="ChEBI" id="CHEBI:18420"/>
    </ligand>
</feature>
<keyword evidence="8" id="KW-0963">Cytoplasm</keyword>
<evidence type="ECO:0000256" key="8">
    <source>
        <dbReference type="HAMAP-Rule" id="MF_00011"/>
    </source>
</evidence>
<dbReference type="NCBIfam" id="TIGR00184">
    <property type="entry name" value="purA"/>
    <property type="match status" value="1"/>
</dbReference>
<evidence type="ECO:0000256" key="11">
    <source>
        <dbReference type="SAM" id="Coils"/>
    </source>
</evidence>
<dbReference type="PROSITE" id="PS01266">
    <property type="entry name" value="ADENYLOSUCCIN_SYN_1"/>
    <property type="match status" value="1"/>
</dbReference>
<dbReference type="InterPro" id="IPR027417">
    <property type="entry name" value="P-loop_NTPase"/>
</dbReference>
<feature type="binding site" description="in other chain" evidence="8">
    <location>
        <position position="301"/>
    </location>
    <ligand>
        <name>IMP</name>
        <dbReference type="ChEBI" id="CHEBI:58053"/>
        <note>ligand shared between dimeric partners</note>
    </ligand>
</feature>
<dbReference type="GO" id="GO:0005737">
    <property type="term" value="C:cytoplasm"/>
    <property type="evidence" value="ECO:0007669"/>
    <property type="project" value="UniProtKB-SubCell"/>
</dbReference>
<dbReference type="InterPro" id="IPR042109">
    <property type="entry name" value="Adenylosuccinate_synth_dom1"/>
</dbReference>
<keyword evidence="5 8" id="KW-0658">Purine biosynthesis</keyword>
<gene>
    <name evidence="8" type="primary">purA</name>
    <name evidence="12" type="ORF">EYH37_03050</name>
</gene>
<feature type="binding site" evidence="8">
    <location>
        <begin position="41"/>
        <end position="43"/>
    </location>
    <ligand>
        <name>GTP</name>
        <dbReference type="ChEBI" id="CHEBI:37565"/>
    </ligand>
</feature>
<evidence type="ECO:0000256" key="9">
    <source>
        <dbReference type="PROSITE-ProRule" id="PRU10134"/>
    </source>
</evidence>
<evidence type="ECO:0000313" key="13">
    <source>
        <dbReference type="Proteomes" id="UP000606463"/>
    </source>
</evidence>
<accession>A0A9D0YQK7</accession>
<name>A0A9D0YQK7_AQUAO</name>
<dbReference type="InterPro" id="IPR018220">
    <property type="entry name" value="Adenylosuccin_syn_GTP-bd"/>
</dbReference>
<dbReference type="FunFam" id="1.10.300.10:FF:000001">
    <property type="entry name" value="Adenylosuccinate synthetase"/>
    <property type="match status" value="1"/>
</dbReference>
<dbReference type="EMBL" id="DQVE01000031">
    <property type="protein sequence ID" value="HIP98330.1"/>
    <property type="molecule type" value="Genomic_DNA"/>
</dbReference>
<evidence type="ECO:0000256" key="1">
    <source>
        <dbReference type="ARBA" id="ARBA00011738"/>
    </source>
</evidence>
<dbReference type="Gene3D" id="3.40.440.10">
    <property type="entry name" value="Adenylosuccinate Synthetase, subunit A, domain 1"/>
    <property type="match status" value="1"/>
</dbReference>
<keyword evidence="4 8" id="KW-0547">Nucleotide-binding</keyword>
<comment type="catalytic activity">
    <reaction evidence="8 10">
        <text>IMP + L-aspartate + GTP = N(6)-(1,2-dicarboxyethyl)-AMP + GDP + phosphate + 2 H(+)</text>
        <dbReference type="Rhea" id="RHEA:15753"/>
        <dbReference type="ChEBI" id="CHEBI:15378"/>
        <dbReference type="ChEBI" id="CHEBI:29991"/>
        <dbReference type="ChEBI" id="CHEBI:37565"/>
        <dbReference type="ChEBI" id="CHEBI:43474"/>
        <dbReference type="ChEBI" id="CHEBI:57567"/>
        <dbReference type="ChEBI" id="CHEBI:58053"/>
        <dbReference type="ChEBI" id="CHEBI:58189"/>
        <dbReference type="EC" id="6.3.4.4"/>
    </reaction>
</comment>
<evidence type="ECO:0000256" key="2">
    <source>
        <dbReference type="ARBA" id="ARBA00022598"/>
    </source>
</evidence>
<keyword evidence="3 8" id="KW-0479">Metal-binding</keyword>
<feature type="binding site" description="in other chain" evidence="8">
    <location>
        <position position="220"/>
    </location>
    <ligand>
        <name>IMP</name>
        <dbReference type="ChEBI" id="CHEBI:58053"/>
        <note>ligand shared between dimeric partners</note>
    </ligand>
</feature>
<feature type="binding site" evidence="8">
    <location>
        <begin position="297"/>
        <end position="303"/>
    </location>
    <ligand>
        <name>substrate</name>
    </ligand>
</feature>
<dbReference type="PROSITE" id="PS00513">
    <property type="entry name" value="ADENYLOSUCCIN_SYN_2"/>
    <property type="match status" value="1"/>
</dbReference>
<dbReference type="PANTHER" id="PTHR11846:SF0">
    <property type="entry name" value="ADENYLOSUCCINATE SYNTHETASE"/>
    <property type="match status" value="1"/>
</dbReference>
<dbReference type="InterPro" id="IPR001114">
    <property type="entry name" value="Adenylosuccinate_synthetase"/>
</dbReference>
<dbReference type="NCBIfam" id="NF010355">
    <property type="entry name" value="PRK13783.1"/>
    <property type="match status" value="1"/>
</dbReference>
<dbReference type="CDD" id="cd03108">
    <property type="entry name" value="AdSS"/>
    <property type="match status" value="1"/>
</dbReference>
<dbReference type="Gene3D" id="3.90.170.10">
    <property type="entry name" value="Adenylosuccinate Synthetase, subunit A, domain 3"/>
    <property type="match status" value="1"/>
</dbReference>
<evidence type="ECO:0000313" key="12">
    <source>
        <dbReference type="EMBL" id="HIP98330.1"/>
    </source>
</evidence>
<comment type="caution">
    <text evidence="12">The sequence shown here is derived from an EMBL/GenBank/DDBJ whole genome shotgun (WGS) entry which is preliminary data.</text>
</comment>
<comment type="subunit">
    <text evidence="1 8">Homodimer.</text>
</comment>
<dbReference type="SMART" id="SM00788">
    <property type="entry name" value="Adenylsucc_synt"/>
    <property type="match status" value="1"/>
</dbReference>